<dbReference type="PANTHER" id="PTHR11669:SF8">
    <property type="entry name" value="DNA POLYMERASE III SUBUNIT DELTA"/>
    <property type="match status" value="1"/>
</dbReference>
<sequence>MTENQVIQETELKQKDLMNKFIHVIENHELSHSYLFNGEEGVGKLSLALFITMRMFCKNVTDDSMPCGKCDECRRIATQQHPDVVIIKPEGLSIKVDQIRYLKSEFSKSGLEGNKKFFIIQDAEKMTTGAANSLLKFIEEPGANIVSFLLTTNRNLILPTIISRTQVVDLESLSEDTFNKELEKVGVAPSQFKLLGKLTNRISTVKEWQEEDWIKNSTSVVGHWFDYLTKRDGDAFVIIQSNLMPLMTDNNKKQSLINMLLSIFEDVLNAKYIGNDDFCFPKQAANIKLLASQLSESQLVQIIETILNCNSKMAVNVSFQNILEATTLRILKILE</sequence>
<evidence type="ECO:0000256" key="4">
    <source>
        <dbReference type="ARBA" id="ARBA00022695"/>
    </source>
</evidence>
<dbReference type="EMBL" id="CP032626">
    <property type="protein sequence ID" value="AYF92885.1"/>
    <property type="molecule type" value="Genomic_DNA"/>
</dbReference>
<dbReference type="PANTHER" id="PTHR11669">
    <property type="entry name" value="REPLICATION FACTOR C / DNA POLYMERASE III GAMMA-TAU SUBUNIT"/>
    <property type="match status" value="1"/>
</dbReference>
<name>A0A387AUJ9_9LACO</name>
<gene>
    <name evidence="9" type="primary">holB</name>
    <name evidence="9" type="ORF">D7I45_05085</name>
</gene>
<keyword evidence="10" id="KW-1185">Reference proteome</keyword>
<evidence type="ECO:0000313" key="10">
    <source>
        <dbReference type="Proteomes" id="UP000272003"/>
    </source>
</evidence>
<evidence type="ECO:0000256" key="2">
    <source>
        <dbReference type="ARBA" id="ARBA00014363"/>
    </source>
</evidence>
<comment type="catalytic activity">
    <reaction evidence="7">
        <text>DNA(n) + a 2'-deoxyribonucleoside 5'-triphosphate = DNA(n+1) + diphosphate</text>
        <dbReference type="Rhea" id="RHEA:22508"/>
        <dbReference type="Rhea" id="RHEA-COMP:17339"/>
        <dbReference type="Rhea" id="RHEA-COMP:17340"/>
        <dbReference type="ChEBI" id="CHEBI:33019"/>
        <dbReference type="ChEBI" id="CHEBI:61560"/>
        <dbReference type="ChEBI" id="CHEBI:173112"/>
        <dbReference type="EC" id="2.7.7.7"/>
    </reaction>
</comment>
<evidence type="ECO:0000256" key="1">
    <source>
        <dbReference type="ARBA" id="ARBA00012417"/>
    </source>
</evidence>
<dbReference type="NCBIfam" id="NF005972">
    <property type="entry name" value="PRK08058.1"/>
    <property type="match status" value="1"/>
</dbReference>
<protein>
    <recommendedName>
        <fullName evidence="2">DNA polymerase III subunit delta'</fullName>
        <ecNumber evidence="1">2.7.7.7</ecNumber>
    </recommendedName>
</protein>
<accession>A0A387AUJ9</accession>
<dbReference type="GO" id="GO:0003677">
    <property type="term" value="F:DNA binding"/>
    <property type="evidence" value="ECO:0007669"/>
    <property type="project" value="InterPro"/>
</dbReference>
<dbReference type="OrthoDB" id="9810148at2"/>
<dbReference type="AlphaFoldDB" id="A0A387AUJ9"/>
<dbReference type="Pfam" id="PF09115">
    <property type="entry name" value="DNApol3-delta_C"/>
    <property type="match status" value="1"/>
</dbReference>
<evidence type="ECO:0000259" key="8">
    <source>
        <dbReference type="Pfam" id="PF09115"/>
    </source>
</evidence>
<dbReference type="InterPro" id="IPR050238">
    <property type="entry name" value="DNA_Rep/Repair_Clamp_Loader"/>
</dbReference>
<dbReference type="RefSeq" id="WP_120784650.1">
    <property type="nucleotide sequence ID" value="NZ_CP032626.1"/>
</dbReference>
<dbReference type="Pfam" id="PF13177">
    <property type="entry name" value="DNA_pol3_delta2"/>
    <property type="match status" value="1"/>
</dbReference>
<evidence type="ECO:0000256" key="7">
    <source>
        <dbReference type="ARBA" id="ARBA00049244"/>
    </source>
</evidence>
<dbReference type="NCBIfam" id="TIGR00678">
    <property type="entry name" value="holB"/>
    <property type="match status" value="1"/>
</dbReference>
<dbReference type="InterPro" id="IPR004622">
    <property type="entry name" value="DNA_pol_HolB"/>
</dbReference>
<keyword evidence="6" id="KW-0239">DNA-directed DNA polymerase</keyword>
<evidence type="ECO:0000256" key="5">
    <source>
        <dbReference type="ARBA" id="ARBA00022705"/>
    </source>
</evidence>
<keyword evidence="4 9" id="KW-0548">Nucleotidyltransferase</keyword>
<evidence type="ECO:0000256" key="3">
    <source>
        <dbReference type="ARBA" id="ARBA00022679"/>
    </source>
</evidence>
<dbReference type="Gene3D" id="3.40.50.300">
    <property type="entry name" value="P-loop containing nucleotide triphosphate hydrolases"/>
    <property type="match status" value="1"/>
</dbReference>
<keyword evidence="5" id="KW-0235">DNA replication</keyword>
<evidence type="ECO:0000256" key="6">
    <source>
        <dbReference type="ARBA" id="ARBA00022932"/>
    </source>
</evidence>
<dbReference type="InterPro" id="IPR015199">
    <property type="entry name" value="DNA_pol_III_delta_C"/>
</dbReference>
<dbReference type="GO" id="GO:0006261">
    <property type="term" value="P:DNA-templated DNA replication"/>
    <property type="evidence" value="ECO:0007669"/>
    <property type="project" value="TreeGrafter"/>
</dbReference>
<feature type="domain" description="DNA polymerase III delta subunit C-terminal" evidence="8">
    <location>
        <begin position="243"/>
        <end position="313"/>
    </location>
</feature>
<dbReference type="InterPro" id="IPR027417">
    <property type="entry name" value="P-loop_NTPase"/>
</dbReference>
<dbReference type="SUPFAM" id="SSF52540">
    <property type="entry name" value="P-loop containing nucleoside triphosphate hydrolases"/>
    <property type="match status" value="1"/>
</dbReference>
<organism evidence="9 10">
    <name type="scientific">Apilactobacillus bombintestini</name>
    <dbReference type="NCBI Taxonomy" id="2419772"/>
    <lineage>
        <taxon>Bacteria</taxon>
        <taxon>Bacillati</taxon>
        <taxon>Bacillota</taxon>
        <taxon>Bacilli</taxon>
        <taxon>Lactobacillales</taxon>
        <taxon>Lactobacillaceae</taxon>
        <taxon>Apilactobacillus</taxon>
    </lineage>
</organism>
<dbReference type="GO" id="GO:0003887">
    <property type="term" value="F:DNA-directed DNA polymerase activity"/>
    <property type="evidence" value="ECO:0007669"/>
    <property type="project" value="UniProtKB-KW"/>
</dbReference>
<dbReference type="EC" id="2.7.7.7" evidence="1"/>
<dbReference type="KEGG" id="abom:D7I45_05085"/>
<evidence type="ECO:0000313" key="9">
    <source>
        <dbReference type="EMBL" id="AYF92885.1"/>
    </source>
</evidence>
<proteinExistence type="predicted"/>
<reference evidence="9 10" key="1">
    <citation type="submission" date="2018-09" db="EMBL/GenBank/DDBJ databases">
        <title>Genome sequencing of strain BHWM-4.</title>
        <authorList>
            <person name="Heo J."/>
            <person name="Kim S.-J."/>
            <person name="Kwon S.-W."/>
        </authorList>
    </citation>
    <scope>NUCLEOTIDE SEQUENCE [LARGE SCALE GENOMIC DNA]</scope>
    <source>
        <strain evidence="9 10">BHWM-4</strain>
    </source>
</reference>
<dbReference type="Proteomes" id="UP000272003">
    <property type="component" value="Chromosome"/>
</dbReference>
<dbReference type="GO" id="GO:0008408">
    <property type="term" value="F:3'-5' exonuclease activity"/>
    <property type="evidence" value="ECO:0007669"/>
    <property type="project" value="InterPro"/>
</dbReference>
<dbReference type="FunFam" id="3.40.50.300:FF:001255">
    <property type="entry name" value="DNA polymerase III subunit delta"/>
    <property type="match status" value="1"/>
</dbReference>
<dbReference type="GO" id="GO:0009360">
    <property type="term" value="C:DNA polymerase III complex"/>
    <property type="evidence" value="ECO:0007669"/>
    <property type="project" value="InterPro"/>
</dbReference>
<keyword evidence="3 9" id="KW-0808">Transferase</keyword>